<dbReference type="Pfam" id="PF00990">
    <property type="entry name" value="GGDEF"/>
    <property type="match status" value="1"/>
</dbReference>
<dbReference type="NCBIfam" id="TIGR00254">
    <property type="entry name" value="GGDEF"/>
    <property type="match status" value="1"/>
</dbReference>
<evidence type="ECO:0000313" key="4">
    <source>
        <dbReference type="EMBL" id="SON52060.1"/>
    </source>
</evidence>
<feature type="domain" description="GGDEF" evidence="3">
    <location>
        <begin position="183"/>
        <end position="282"/>
    </location>
</feature>
<dbReference type="RefSeq" id="WP_231897975.1">
    <property type="nucleotide sequence ID" value="NZ_LT960612.1"/>
</dbReference>
<evidence type="ECO:0000256" key="2">
    <source>
        <dbReference type="ARBA" id="ARBA00034247"/>
    </source>
</evidence>
<comment type="catalytic activity">
    <reaction evidence="2">
        <text>2 GTP = 3',3'-c-di-GMP + 2 diphosphate</text>
        <dbReference type="Rhea" id="RHEA:24898"/>
        <dbReference type="ChEBI" id="CHEBI:33019"/>
        <dbReference type="ChEBI" id="CHEBI:37565"/>
        <dbReference type="ChEBI" id="CHEBI:58805"/>
        <dbReference type="EC" id="2.7.7.65"/>
    </reaction>
</comment>
<dbReference type="PANTHER" id="PTHR45138:SF9">
    <property type="entry name" value="DIGUANYLATE CYCLASE DGCM-RELATED"/>
    <property type="match status" value="1"/>
</dbReference>
<dbReference type="InterPro" id="IPR043128">
    <property type="entry name" value="Rev_trsase/Diguanyl_cyclase"/>
</dbReference>
<gene>
    <name evidence="4" type="ORF">VTAP4600_B0449</name>
</gene>
<organism evidence="4 5">
    <name type="scientific">Vibrio tapetis subsp. tapetis</name>
    <dbReference type="NCBI Taxonomy" id="1671868"/>
    <lineage>
        <taxon>Bacteria</taxon>
        <taxon>Pseudomonadati</taxon>
        <taxon>Pseudomonadota</taxon>
        <taxon>Gammaproteobacteria</taxon>
        <taxon>Vibrionales</taxon>
        <taxon>Vibrionaceae</taxon>
        <taxon>Vibrio</taxon>
    </lineage>
</organism>
<sequence length="282" mass="31512">MLAACKDIHEAQLVVKDIVPRLLGNVNGCISIMRESRNLLEVEIDWGEKWPAATAFSPQDCWAMRKGKAHLSHDKHQSLNCNHMSRKNTKDTTLCIPLTAHGNTVGIIHLNFLNSGSLVPDDIQQLAFTLAEHLGLALANLRLQDKLRSQALRDSLTGLYNRRYFEDKLEKEWSLVYQSDAPQPLSIIMLDLDHFKRFNDNFSHDAGDYVLKELASLLMHSIDDRSVLCRLGGEEFSVILPNTSKPEAIAVAETIIQKVRELHLNIKGLSLGQLGISAGIST</sequence>
<reference evidence="4 5" key="1">
    <citation type="submission" date="2017-10" db="EMBL/GenBank/DDBJ databases">
        <authorList>
            <person name="Banno H."/>
            <person name="Chua N.-H."/>
        </authorList>
    </citation>
    <scope>NUCLEOTIDE SEQUENCE [LARGE SCALE GENOMIC DNA]</scope>
    <source>
        <strain evidence="4">Vibrio tapetis CECT4600</strain>
    </source>
</reference>
<keyword evidence="5" id="KW-1185">Reference proteome</keyword>
<dbReference type="GO" id="GO:0052621">
    <property type="term" value="F:diguanylate cyclase activity"/>
    <property type="evidence" value="ECO:0007669"/>
    <property type="project" value="UniProtKB-EC"/>
</dbReference>
<dbReference type="SMART" id="SM00065">
    <property type="entry name" value="GAF"/>
    <property type="match status" value="1"/>
</dbReference>
<dbReference type="InterPro" id="IPR029016">
    <property type="entry name" value="GAF-like_dom_sf"/>
</dbReference>
<protein>
    <recommendedName>
        <fullName evidence="1">diguanylate cyclase</fullName>
        <ecNumber evidence="1">2.7.7.65</ecNumber>
    </recommendedName>
</protein>
<dbReference type="CDD" id="cd01949">
    <property type="entry name" value="GGDEF"/>
    <property type="match status" value="1"/>
</dbReference>
<dbReference type="Proteomes" id="UP000235828">
    <property type="component" value="Chromosome B"/>
</dbReference>
<dbReference type="PANTHER" id="PTHR45138">
    <property type="entry name" value="REGULATORY COMPONENTS OF SENSORY TRANSDUCTION SYSTEM"/>
    <property type="match status" value="1"/>
</dbReference>
<dbReference type="GO" id="GO:0043709">
    <property type="term" value="P:cell adhesion involved in single-species biofilm formation"/>
    <property type="evidence" value="ECO:0007669"/>
    <property type="project" value="TreeGrafter"/>
</dbReference>
<evidence type="ECO:0000313" key="5">
    <source>
        <dbReference type="Proteomes" id="UP000235828"/>
    </source>
</evidence>
<dbReference type="AlphaFoldDB" id="A0A2N8ZJH3"/>
<dbReference type="InterPro" id="IPR000160">
    <property type="entry name" value="GGDEF_dom"/>
</dbReference>
<accession>A0A2N8ZJH3</accession>
<dbReference type="PROSITE" id="PS50887">
    <property type="entry name" value="GGDEF"/>
    <property type="match status" value="1"/>
</dbReference>
<dbReference type="InterPro" id="IPR050469">
    <property type="entry name" value="Diguanylate_Cyclase"/>
</dbReference>
<dbReference type="InterPro" id="IPR029787">
    <property type="entry name" value="Nucleotide_cyclase"/>
</dbReference>
<proteinExistence type="predicted"/>
<dbReference type="EMBL" id="LT960612">
    <property type="protein sequence ID" value="SON52060.1"/>
    <property type="molecule type" value="Genomic_DNA"/>
</dbReference>
<dbReference type="InterPro" id="IPR003018">
    <property type="entry name" value="GAF"/>
</dbReference>
<dbReference type="SUPFAM" id="SSF55073">
    <property type="entry name" value="Nucleotide cyclase"/>
    <property type="match status" value="1"/>
</dbReference>
<dbReference type="Gene3D" id="3.30.70.270">
    <property type="match status" value="1"/>
</dbReference>
<dbReference type="SUPFAM" id="SSF55781">
    <property type="entry name" value="GAF domain-like"/>
    <property type="match status" value="1"/>
</dbReference>
<dbReference type="KEGG" id="vta:B0449"/>
<name>A0A2N8ZJH3_9VIBR</name>
<dbReference type="EC" id="2.7.7.65" evidence="1"/>
<dbReference type="GO" id="GO:1902201">
    <property type="term" value="P:negative regulation of bacterial-type flagellum-dependent cell motility"/>
    <property type="evidence" value="ECO:0007669"/>
    <property type="project" value="TreeGrafter"/>
</dbReference>
<evidence type="ECO:0000256" key="1">
    <source>
        <dbReference type="ARBA" id="ARBA00012528"/>
    </source>
</evidence>
<dbReference type="SMART" id="SM00267">
    <property type="entry name" value="GGDEF"/>
    <property type="match status" value="1"/>
</dbReference>
<dbReference type="GO" id="GO:0005886">
    <property type="term" value="C:plasma membrane"/>
    <property type="evidence" value="ECO:0007669"/>
    <property type="project" value="TreeGrafter"/>
</dbReference>
<evidence type="ECO:0000259" key="3">
    <source>
        <dbReference type="PROSITE" id="PS50887"/>
    </source>
</evidence>
<dbReference type="Gene3D" id="3.30.450.40">
    <property type="match status" value="1"/>
</dbReference>